<dbReference type="Proteomes" id="UP000663868">
    <property type="component" value="Unassembled WGS sequence"/>
</dbReference>
<gene>
    <name evidence="1" type="ORF">KXQ929_LOCUS45596</name>
</gene>
<dbReference type="EMBL" id="CAJOBB010014270">
    <property type="protein sequence ID" value="CAF4302262.1"/>
    <property type="molecule type" value="Genomic_DNA"/>
</dbReference>
<name>A0A820I385_9BILA</name>
<sequence length="13" mass="1348">MPVADALLKPVPP</sequence>
<feature type="non-terminal residue" evidence="1">
    <location>
        <position position="13"/>
    </location>
</feature>
<evidence type="ECO:0000313" key="1">
    <source>
        <dbReference type="EMBL" id="CAF4302262.1"/>
    </source>
</evidence>
<comment type="caution">
    <text evidence="1">The sequence shown here is derived from an EMBL/GenBank/DDBJ whole genome shotgun (WGS) entry which is preliminary data.</text>
</comment>
<reference evidence="1" key="1">
    <citation type="submission" date="2021-02" db="EMBL/GenBank/DDBJ databases">
        <authorList>
            <person name="Nowell W R."/>
        </authorList>
    </citation>
    <scope>NUCLEOTIDE SEQUENCE</scope>
</reference>
<evidence type="ECO:0000313" key="2">
    <source>
        <dbReference type="Proteomes" id="UP000663868"/>
    </source>
</evidence>
<proteinExistence type="predicted"/>
<organism evidence="1 2">
    <name type="scientific">Adineta steineri</name>
    <dbReference type="NCBI Taxonomy" id="433720"/>
    <lineage>
        <taxon>Eukaryota</taxon>
        <taxon>Metazoa</taxon>
        <taxon>Spiralia</taxon>
        <taxon>Gnathifera</taxon>
        <taxon>Rotifera</taxon>
        <taxon>Eurotatoria</taxon>
        <taxon>Bdelloidea</taxon>
        <taxon>Adinetida</taxon>
        <taxon>Adinetidae</taxon>
        <taxon>Adineta</taxon>
    </lineage>
</organism>
<protein>
    <submittedName>
        <fullName evidence="1">Uncharacterized protein</fullName>
    </submittedName>
</protein>
<accession>A0A820I385</accession>